<feature type="chain" id="PRO_5023099494" evidence="1">
    <location>
        <begin position="22"/>
        <end position="222"/>
    </location>
</feature>
<sequence length="222" mass="25376">MKKTSILSILFLMLMAGTSYAQQTSNYNKNGYKLTFINYDNTLDTALKTRLINTFYKVYPELANAYNKKTLKAVTMIIDTSYKGVAETANGIVTISSRWMHQRPEDIDVVTHEVMHIVQDYGQSTGPGWLTEGIADYARFKFGVNNPAANWSLPAYKATQNYDNSYRVTARFLAWLEKSKPGIVKTFDSKMRDHTFTDDTWKQQTGKTLDELWKDYSANPVV</sequence>
<evidence type="ECO:0000313" key="2">
    <source>
        <dbReference type="EMBL" id="QEC80165.1"/>
    </source>
</evidence>
<dbReference type="EMBL" id="CP042437">
    <property type="protein sequence ID" value="QEC80165.1"/>
    <property type="molecule type" value="Genomic_DNA"/>
</dbReference>
<dbReference type="KEGG" id="mgk:FSB76_30970"/>
<feature type="signal peptide" evidence="1">
    <location>
        <begin position="1"/>
        <end position="21"/>
    </location>
</feature>
<keyword evidence="3" id="KW-1185">Reference proteome</keyword>
<dbReference type="Proteomes" id="UP000321362">
    <property type="component" value="Chromosome"/>
</dbReference>
<gene>
    <name evidence="2" type="ORF">FSB76_30970</name>
</gene>
<dbReference type="PANTHER" id="PTHR33321:SF12">
    <property type="entry name" value="PLANT BASIC SECRETORY PROTEIN (BSP) FAMILY PROTEIN"/>
    <property type="match status" value="1"/>
</dbReference>
<dbReference type="AlphaFoldDB" id="A0A5B8WBE2"/>
<dbReference type="Pfam" id="PF04450">
    <property type="entry name" value="BSP"/>
    <property type="match status" value="1"/>
</dbReference>
<organism evidence="2 3">
    <name type="scientific">Mucilaginibacter ginsenosidivorax</name>
    <dbReference type="NCBI Taxonomy" id="862126"/>
    <lineage>
        <taxon>Bacteria</taxon>
        <taxon>Pseudomonadati</taxon>
        <taxon>Bacteroidota</taxon>
        <taxon>Sphingobacteriia</taxon>
        <taxon>Sphingobacteriales</taxon>
        <taxon>Sphingobacteriaceae</taxon>
        <taxon>Mucilaginibacter</taxon>
    </lineage>
</organism>
<dbReference type="PANTHER" id="PTHR33321">
    <property type="match status" value="1"/>
</dbReference>
<keyword evidence="1" id="KW-0732">Signal</keyword>
<evidence type="ECO:0000313" key="3">
    <source>
        <dbReference type="Proteomes" id="UP000321362"/>
    </source>
</evidence>
<name>A0A5B8WBE2_9SPHI</name>
<evidence type="ECO:0000256" key="1">
    <source>
        <dbReference type="SAM" id="SignalP"/>
    </source>
</evidence>
<dbReference type="InterPro" id="IPR007541">
    <property type="entry name" value="Uncharacterised_BSP"/>
</dbReference>
<proteinExistence type="predicted"/>
<dbReference type="RefSeq" id="WP_147060455.1">
    <property type="nucleotide sequence ID" value="NZ_CP042437.1"/>
</dbReference>
<accession>A0A5B8WBE2</accession>
<dbReference type="OrthoDB" id="211588at2"/>
<reference evidence="2 3" key="1">
    <citation type="journal article" date="2013" name="J. Microbiol.">
        <title>Mucilaginibacter ginsenosidivorax sp. nov., with ginsenoside converting activity isolated from sediment.</title>
        <authorList>
            <person name="Kim J.K."/>
            <person name="Choi T.E."/>
            <person name="Liu Q.M."/>
            <person name="Park H.Y."/>
            <person name="Yi T.H."/>
            <person name="Yoon M.H."/>
            <person name="Kim S.C."/>
            <person name="Im W.T."/>
        </authorList>
    </citation>
    <scope>NUCLEOTIDE SEQUENCE [LARGE SCALE GENOMIC DNA]</scope>
    <source>
        <strain evidence="2 3">KHI28</strain>
    </source>
</reference>
<protein>
    <submittedName>
        <fullName evidence="2">Secretory protein</fullName>
    </submittedName>
</protein>